<keyword evidence="3 5" id="KW-1133">Transmembrane helix</keyword>
<dbReference type="InterPro" id="IPR011701">
    <property type="entry name" value="MFS"/>
</dbReference>
<keyword evidence="4 5" id="KW-0472">Membrane</keyword>
<dbReference type="PANTHER" id="PTHR23508:SF10">
    <property type="entry name" value="CARBOXYLIC ACID TRANSPORTER PROTEIN HOMOLOG"/>
    <property type="match status" value="1"/>
</dbReference>
<dbReference type="InterPro" id="IPR020846">
    <property type="entry name" value="MFS_dom"/>
</dbReference>
<evidence type="ECO:0000256" key="1">
    <source>
        <dbReference type="ARBA" id="ARBA00004651"/>
    </source>
</evidence>
<gene>
    <name evidence="7" type="ORF">ACFFRH_04980</name>
</gene>
<dbReference type="RefSeq" id="WP_344744613.1">
    <property type="nucleotide sequence ID" value="NZ_BAAAWW010000046.1"/>
</dbReference>
<feature type="transmembrane region" description="Helical" evidence="5">
    <location>
        <begin position="285"/>
        <end position="306"/>
    </location>
</feature>
<dbReference type="SUPFAM" id="SSF103473">
    <property type="entry name" value="MFS general substrate transporter"/>
    <property type="match status" value="1"/>
</dbReference>
<dbReference type="EMBL" id="JBHMBS010000002">
    <property type="protein sequence ID" value="MFB9674832.1"/>
    <property type="molecule type" value="Genomic_DNA"/>
</dbReference>
<evidence type="ECO:0000256" key="3">
    <source>
        <dbReference type="ARBA" id="ARBA00022989"/>
    </source>
</evidence>
<evidence type="ECO:0000259" key="6">
    <source>
        <dbReference type="PROSITE" id="PS50850"/>
    </source>
</evidence>
<protein>
    <submittedName>
        <fullName evidence="7">Aromatic acid/H+ symport family MFS transporter</fullName>
    </submittedName>
</protein>
<keyword evidence="8" id="KW-1185">Reference proteome</keyword>
<feature type="transmembrane region" description="Helical" evidence="5">
    <location>
        <begin position="174"/>
        <end position="194"/>
    </location>
</feature>
<name>A0ABV5T713_9ACTN</name>
<evidence type="ECO:0000313" key="7">
    <source>
        <dbReference type="EMBL" id="MFB9674832.1"/>
    </source>
</evidence>
<feature type="transmembrane region" description="Helical" evidence="5">
    <location>
        <begin position="313"/>
        <end position="331"/>
    </location>
</feature>
<feature type="domain" description="Major facilitator superfamily (MFS) profile" evidence="6">
    <location>
        <begin position="18"/>
        <end position="427"/>
    </location>
</feature>
<evidence type="ECO:0000256" key="2">
    <source>
        <dbReference type="ARBA" id="ARBA00022692"/>
    </source>
</evidence>
<feature type="transmembrane region" description="Helical" evidence="5">
    <location>
        <begin position="86"/>
        <end position="105"/>
    </location>
</feature>
<organism evidence="7 8">
    <name type="scientific">Streptosporangium vulgare</name>
    <dbReference type="NCBI Taxonomy" id="46190"/>
    <lineage>
        <taxon>Bacteria</taxon>
        <taxon>Bacillati</taxon>
        <taxon>Actinomycetota</taxon>
        <taxon>Actinomycetes</taxon>
        <taxon>Streptosporangiales</taxon>
        <taxon>Streptosporangiaceae</taxon>
        <taxon>Streptosporangium</taxon>
    </lineage>
</organism>
<feature type="transmembrane region" description="Helical" evidence="5">
    <location>
        <begin position="372"/>
        <end position="391"/>
    </location>
</feature>
<dbReference type="Proteomes" id="UP001589610">
    <property type="component" value="Unassembled WGS sequence"/>
</dbReference>
<evidence type="ECO:0000256" key="4">
    <source>
        <dbReference type="ARBA" id="ARBA00023136"/>
    </source>
</evidence>
<feature type="transmembrane region" description="Helical" evidence="5">
    <location>
        <begin position="403"/>
        <end position="423"/>
    </location>
</feature>
<evidence type="ECO:0000256" key="5">
    <source>
        <dbReference type="SAM" id="Phobius"/>
    </source>
</evidence>
<comment type="subcellular location">
    <subcellularLocation>
        <location evidence="1">Cell membrane</location>
        <topology evidence="1">Multi-pass membrane protein</topology>
    </subcellularLocation>
</comment>
<dbReference type="PROSITE" id="PS00217">
    <property type="entry name" value="SUGAR_TRANSPORT_2"/>
    <property type="match status" value="1"/>
</dbReference>
<dbReference type="PROSITE" id="PS50850">
    <property type="entry name" value="MFS"/>
    <property type="match status" value="1"/>
</dbReference>
<dbReference type="InterPro" id="IPR036259">
    <property type="entry name" value="MFS_trans_sf"/>
</dbReference>
<feature type="transmembrane region" description="Helical" evidence="5">
    <location>
        <begin position="337"/>
        <end position="360"/>
    </location>
</feature>
<dbReference type="CDD" id="cd17365">
    <property type="entry name" value="MFS_PcaK_like"/>
    <property type="match status" value="1"/>
</dbReference>
<evidence type="ECO:0000313" key="8">
    <source>
        <dbReference type="Proteomes" id="UP001589610"/>
    </source>
</evidence>
<dbReference type="InterPro" id="IPR005829">
    <property type="entry name" value="Sugar_transporter_CS"/>
</dbReference>
<feature type="transmembrane region" description="Helical" evidence="5">
    <location>
        <begin position="143"/>
        <end position="168"/>
    </location>
</feature>
<feature type="transmembrane region" description="Helical" evidence="5">
    <location>
        <begin position="59"/>
        <end position="77"/>
    </location>
</feature>
<accession>A0ABV5T713</accession>
<dbReference type="Pfam" id="PF07690">
    <property type="entry name" value="MFS_1"/>
    <property type="match status" value="1"/>
</dbReference>
<feature type="transmembrane region" description="Helical" evidence="5">
    <location>
        <begin position="111"/>
        <end position="131"/>
    </location>
</feature>
<feature type="transmembrane region" description="Helical" evidence="5">
    <location>
        <begin position="244"/>
        <end position="265"/>
    </location>
</feature>
<comment type="caution">
    <text evidence="7">The sequence shown here is derived from an EMBL/GenBank/DDBJ whole genome shotgun (WGS) entry which is preliminary data.</text>
</comment>
<dbReference type="Gene3D" id="1.20.1250.20">
    <property type="entry name" value="MFS general substrate transporter like domains"/>
    <property type="match status" value="1"/>
</dbReference>
<sequence>MHTTDRSSPTRPRSGLAVVAICFFTIVFDGYDLIVYGSVVPSLLGDQGWGLTPAQAGAIGSYALIGMLVGAVVAGMITDVVGRRKIILVSIAWFSVAMVLCATATSPETLGLFRFVAGLGLGGVVPTTIALTVEYAPRNRRNLYNALMFCGYPVGGCLTALVAMALLAEHGWRAMFLVGAAPVVLILPLAIWLLPESAGYLLARGRRAEAEAVAARYGLDLADGRDEPVEPRDRKGFTLPFRRGYLAATLLFGAASFCGLLLVYGLNTWLPQIMREAGYPLGPSLRFLLVLNIGAIAGTIVMSVLADRVGAKAITVCAFLAATVSVYLMSLDLGTGLLMLCVAVAGLGSVGTQILVNGYVAIFYPASGRGSALGWTLGVGRAGAIAGPLLGGWLLGSGLGFEWNFYGFVLPALLGALFIAAVPRAGRHRQRRRTQVAEETPVRSDALGGIPLQRQAHDHQNVMR</sequence>
<proteinExistence type="predicted"/>
<feature type="transmembrane region" description="Helical" evidence="5">
    <location>
        <begin position="16"/>
        <end position="39"/>
    </location>
</feature>
<reference evidence="7 8" key="1">
    <citation type="submission" date="2024-09" db="EMBL/GenBank/DDBJ databases">
        <authorList>
            <person name="Sun Q."/>
            <person name="Mori K."/>
        </authorList>
    </citation>
    <scope>NUCLEOTIDE SEQUENCE [LARGE SCALE GENOMIC DNA]</scope>
    <source>
        <strain evidence="7 8">JCM 3028</strain>
    </source>
</reference>
<dbReference type="PANTHER" id="PTHR23508">
    <property type="entry name" value="CARBOXYLIC ACID TRANSPORTER PROTEIN HOMOLOG"/>
    <property type="match status" value="1"/>
</dbReference>
<keyword evidence="2 5" id="KW-0812">Transmembrane</keyword>